<feature type="domain" description="Secretion system C-terminal sorting" evidence="9">
    <location>
        <begin position="495"/>
        <end position="554"/>
    </location>
</feature>
<dbReference type="InterPro" id="IPR025896">
    <property type="entry name" value="Spi_Prtas-inh"/>
</dbReference>
<keyword evidence="2" id="KW-0645">Protease</keyword>
<evidence type="ECO:0000256" key="7">
    <source>
        <dbReference type="SAM" id="SignalP"/>
    </source>
</evidence>
<name>A0A9X3F991_9BACT</name>
<evidence type="ECO:0000256" key="5">
    <source>
        <dbReference type="ARBA" id="ARBA00022807"/>
    </source>
</evidence>
<dbReference type="InterPro" id="IPR044934">
    <property type="entry name" value="Streptopain_sf"/>
</dbReference>
<dbReference type="InterPro" id="IPR015919">
    <property type="entry name" value="Cadherin-like_sf"/>
</dbReference>
<keyword evidence="5" id="KW-0788">Thiol protease</keyword>
<keyword evidence="3 7" id="KW-0732">Signal</keyword>
<dbReference type="InterPro" id="IPR038765">
    <property type="entry name" value="Papain-like_cys_pep_sf"/>
</dbReference>
<dbReference type="AlphaFoldDB" id="A0A9X3F991"/>
<dbReference type="CDD" id="cd11304">
    <property type="entry name" value="Cadherin_repeat"/>
    <property type="match status" value="1"/>
</dbReference>
<accession>A0A9X3F991</accession>
<dbReference type="InterPro" id="IPR000200">
    <property type="entry name" value="Peptidase_C10"/>
</dbReference>
<evidence type="ECO:0000256" key="2">
    <source>
        <dbReference type="ARBA" id="ARBA00022670"/>
    </source>
</evidence>
<feature type="active site" description="Nucleophile" evidence="6">
    <location>
        <position position="181"/>
    </location>
</feature>
<dbReference type="Proteomes" id="UP001145087">
    <property type="component" value="Unassembled WGS sequence"/>
</dbReference>
<dbReference type="GO" id="GO:0005509">
    <property type="term" value="F:calcium ion binding"/>
    <property type="evidence" value="ECO:0007669"/>
    <property type="project" value="InterPro"/>
</dbReference>
<dbReference type="RefSeq" id="WP_343334523.1">
    <property type="nucleotide sequence ID" value="NZ_JAPOHD010000031.1"/>
</dbReference>
<keyword evidence="11" id="KW-1185">Reference proteome</keyword>
<evidence type="ECO:0000256" key="3">
    <source>
        <dbReference type="ARBA" id="ARBA00022729"/>
    </source>
</evidence>
<feature type="signal peptide" evidence="7">
    <location>
        <begin position="1"/>
        <end position="18"/>
    </location>
</feature>
<keyword evidence="4" id="KW-0378">Hydrolase</keyword>
<evidence type="ECO:0000256" key="4">
    <source>
        <dbReference type="ARBA" id="ARBA00022801"/>
    </source>
</evidence>
<dbReference type="Gene3D" id="2.60.40.60">
    <property type="entry name" value="Cadherins"/>
    <property type="match status" value="1"/>
</dbReference>
<evidence type="ECO:0000256" key="1">
    <source>
        <dbReference type="ARBA" id="ARBA00009693"/>
    </source>
</evidence>
<comment type="caution">
    <text evidence="10">The sequence shown here is derived from an EMBL/GenBank/DDBJ whole genome shotgun (WGS) entry which is preliminary data.</text>
</comment>
<gene>
    <name evidence="10" type="ORF">OU798_17720</name>
</gene>
<organism evidence="10 11">
    <name type="scientific">Draconibacterium aestuarii</name>
    <dbReference type="NCBI Taxonomy" id="2998507"/>
    <lineage>
        <taxon>Bacteria</taxon>
        <taxon>Pseudomonadati</taxon>
        <taxon>Bacteroidota</taxon>
        <taxon>Bacteroidia</taxon>
        <taxon>Marinilabiliales</taxon>
        <taxon>Prolixibacteraceae</taxon>
        <taxon>Draconibacterium</taxon>
    </lineage>
</organism>
<reference evidence="10" key="1">
    <citation type="submission" date="2022-11" db="EMBL/GenBank/DDBJ databases">
        <title>Marilongibacter aestuarii gen. nov., sp. nov., isolated from tidal flat sediment.</title>
        <authorList>
            <person name="Jiayan W."/>
        </authorList>
    </citation>
    <scope>NUCLEOTIDE SEQUENCE</scope>
    <source>
        <strain evidence="10">Z1-6</strain>
    </source>
</reference>
<protein>
    <submittedName>
        <fullName evidence="10">C10 family peptidase</fullName>
    </submittedName>
</protein>
<feature type="domain" description="Spi protease inhibitor" evidence="8">
    <location>
        <begin position="19"/>
        <end position="114"/>
    </location>
</feature>
<dbReference type="GO" id="GO:0006508">
    <property type="term" value="P:proteolysis"/>
    <property type="evidence" value="ECO:0007669"/>
    <property type="project" value="UniProtKB-KW"/>
</dbReference>
<comment type="similarity">
    <text evidence="1">Belongs to the peptidase C10 family.</text>
</comment>
<sequence>MRKIGLILGVLFISLSVAAEKVERQTAQTIAFKFISAQQLQLSDKVVKEVHSEQVKDVVTHYVINYEPEGWMLVAADDRIKPILAYSSSGSFNSIDLEKSPEVEYWLNGYQKQIYDVVKGNTLKTMHEEWNELLLSQESTEKSANTLVEPILNVKWNQNNGWNRFCPEDEEGPGGHAYVGCVAVAMAQAMTNTKYPSAPVGEHSYTHSNYGTIYMNYNNEAPYDWNNMPLNASNDENARLLYHCAVSVNMDFGPDGSGTLSSRVVGALKEHFGYTSDVTYVKRLDDDNQWKELLKSELDKGNVLIYSGDPGTGEAGHSFNVDGYDIAGLFHFNWGWSGTYNGYYSIDNINPGDNKFNVNQDVVIGISVPYFGPTDITLSNQEVEEGMPVGSFVAKVNVEDHSAVDSFSYTLKGGPKFPSGWQEASFYIENDSLKTKYVFDASVKDEYILNIKVTDQDLNVFSKEFIIKIKEKITTAIGRPAANEIPKIYFSQSQKSIIINSNTHNYTNSNVRIVDIHGRIVATGIIDKTNYLINTSDLNTGVYIVVVEDIQKKVPRYSKKVFVGQL</sequence>
<dbReference type="NCBIfam" id="TIGR04183">
    <property type="entry name" value="Por_Secre_tail"/>
    <property type="match status" value="1"/>
</dbReference>
<dbReference type="GO" id="GO:0016020">
    <property type="term" value="C:membrane"/>
    <property type="evidence" value="ECO:0007669"/>
    <property type="project" value="InterPro"/>
</dbReference>
<dbReference type="Pfam" id="PF18962">
    <property type="entry name" value="Por_Secre_tail"/>
    <property type="match status" value="1"/>
</dbReference>
<evidence type="ECO:0000259" key="8">
    <source>
        <dbReference type="Pfam" id="PF13734"/>
    </source>
</evidence>
<evidence type="ECO:0000256" key="6">
    <source>
        <dbReference type="PIRSR" id="PIRSR600200-1"/>
    </source>
</evidence>
<dbReference type="EMBL" id="JAPOHD010000031">
    <property type="protein sequence ID" value="MCY1722197.1"/>
    <property type="molecule type" value="Genomic_DNA"/>
</dbReference>
<dbReference type="SUPFAM" id="SSF49313">
    <property type="entry name" value="Cadherin-like"/>
    <property type="match status" value="1"/>
</dbReference>
<dbReference type="SUPFAM" id="SSF54001">
    <property type="entry name" value="Cysteine proteinases"/>
    <property type="match status" value="1"/>
</dbReference>
<dbReference type="InterPro" id="IPR026444">
    <property type="entry name" value="Secre_tail"/>
</dbReference>
<dbReference type="Gene3D" id="3.90.70.50">
    <property type="entry name" value="Peptidase C10, streptopain"/>
    <property type="match status" value="1"/>
</dbReference>
<dbReference type="PRINTS" id="PR00797">
    <property type="entry name" value="STREPTOPAIN"/>
</dbReference>
<dbReference type="Pfam" id="PF01640">
    <property type="entry name" value="Peptidase_C10"/>
    <property type="match status" value="1"/>
</dbReference>
<dbReference type="Pfam" id="PF13734">
    <property type="entry name" value="Inhibitor_I69"/>
    <property type="match status" value="1"/>
</dbReference>
<evidence type="ECO:0000313" key="11">
    <source>
        <dbReference type="Proteomes" id="UP001145087"/>
    </source>
</evidence>
<evidence type="ECO:0000313" key="10">
    <source>
        <dbReference type="EMBL" id="MCY1722197.1"/>
    </source>
</evidence>
<evidence type="ECO:0000259" key="9">
    <source>
        <dbReference type="Pfam" id="PF18962"/>
    </source>
</evidence>
<dbReference type="GO" id="GO:0008234">
    <property type="term" value="F:cysteine-type peptidase activity"/>
    <property type="evidence" value="ECO:0007669"/>
    <property type="project" value="UniProtKB-KW"/>
</dbReference>
<feature type="chain" id="PRO_5040757867" evidence="7">
    <location>
        <begin position="19"/>
        <end position="566"/>
    </location>
</feature>
<proteinExistence type="inferred from homology"/>
<feature type="active site" description="Proton acceptor" evidence="6">
    <location>
        <position position="317"/>
    </location>
</feature>